<keyword evidence="2" id="KW-1185">Reference proteome</keyword>
<proteinExistence type="predicted"/>
<dbReference type="AlphaFoldDB" id="A0A521AYC3"/>
<accession>A0A521AYC3</accession>
<evidence type="ECO:0000313" key="2">
    <source>
        <dbReference type="Proteomes" id="UP000315971"/>
    </source>
</evidence>
<reference evidence="1 2" key="1">
    <citation type="submission" date="2017-05" db="EMBL/GenBank/DDBJ databases">
        <authorList>
            <person name="Varghese N."/>
            <person name="Submissions S."/>
        </authorList>
    </citation>
    <scope>NUCLEOTIDE SEQUENCE [LARGE SCALE GENOMIC DNA]</scope>
    <source>
        <strain evidence="1 2">DSM 21342</strain>
    </source>
</reference>
<dbReference type="EMBL" id="FXSZ01000001">
    <property type="protein sequence ID" value="SMO39816.1"/>
    <property type="molecule type" value="Genomic_DNA"/>
</dbReference>
<dbReference type="NCBIfam" id="NF033205">
    <property type="entry name" value="IPExxxVDY"/>
    <property type="match status" value="1"/>
</dbReference>
<dbReference type="InterPro" id="IPR047690">
    <property type="entry name" value="IPExxxVDY_fam"/>
</dbReference>
<organism evidence="1 2">
    <name type="scientific">Solitalea koreensis</name>
    <dbReference type="NCBI Taxonomy" id="543615"/>
    <lineage>
        <taxon>Bacteria</taxon>
        <taxon>Pseudomonadati</taxon>
        <taxon>Bacteroidota</taxon>
        <taxon>Sphingobacteriia</taxon>
        <taxon>Sphingobacteriales</taxon>
        <taxon>Sphingobacteriaceae</taxon>
        <taxon>Solitalea</taxon>
    </lineage>
</organism>
<gene>
    <name evidence="1" type="ORF">SAMN06265350_101512</name>
</gene>
<dbReference type="Proteomes" id="UP000315971">
    <property type="component" value="Unassembled WGS sequence"/>
</dbReference>
<evidence type="ECO:0008006" key="3">
    <source>
        <dbReference type="Google" id="ProtNLM"/>
    </source>
</evidence>
<evidence type="ECO:0000313" key="1">
    <source>
        <dbReference type="EMBL" id="SMO39816.1"/>
    </source>
</evidence>
<name>A0A521AYC3_9SPHI</name>
<protein>
    <recommendedName>
        <fullName evidence="3">IPExxxVDY family protein</fullName>
    </recommendedName>
</protein>
<sequence>MFQFVSSLNKKILKIEFSYDFTLIGIIAPIKDYRLCWFLNNELHFNLEKTDDIIHSNAENNEIYFSRYTYFIDEGEIEYYLLTNRGSEGYLIPEHKEIDFFLMIHNLSYKSDIDQLLSRILNINIIQTALLLNANKLKSKENLLF</sequence>